<dbReference type="EMBL" id="CACTIH010007904">
    <property type="protein sequence ID" value="CAA3018701.1"/>
    <property type="molecule type" value="Genomic_DNA"/>
</dbReference>
<gene>
    <name evidence="1" type="ORF">OLEA9_A090498</name>
</gene>
<dbReference type="Proteomes" id="UP000594638">
    <property type="component" value="Unassembled WGS sequence"/>
</dbReference>
<dbReference type="AlphaFoldDB" id="A0A8S0UND2"/>
<sequence>MGMWILETGRTRRRVAEAANDDELVSSQSAAGSQQRSQFDVCGVFRRIDDGEGKEGEILGLELSG</sequence>
<comment type="caution">
    <text evidence="1">The sequence shown here is derived from an EMBL/GenBank/DDBJ whole genome shotgun (WGS) entry which is preliminary data.</text>
</comment>
<accession>A0A8S0UND2</accession>
<protein>
    <submittedName>
        <fullName evidence="1">Uncharacterized protein</fullName>
    </submittedName>
</protein>
<keyword evidence="2" id="KW-1185">Reference proteome</keyword>
<reference evidence="1 2" key="1">
    <citation type="submission" date="2019-12" db="EMBL/GenBank/DDBJ databases">
        <authorList>
            <person name="Alioto T."/>
            <person name="Alioto T."/>
            <person name="Gomez Garrido J."/>
        </authorList>
    </citation>
    <scope>NUCLEOTIDE SEQUENCE [LARGE SCALE GENOMIC DNA]</scope>
</reference>
<organism evidence="1 2">
    <name type="scientific">Olea europaea subsp. europaea</name>
    <dbReference type="NCBI Taxonomy" id="158383"/>
    <lineage>
        <taxon>Eukaryota</taxon>
        <taxon>Viridiplantae</taxon>
        <taxon>Streptophyta</taxon>
        <taxon>Embryophyta</taxon>
        <taxon>Tracheophyta</taxon>
        <taxon>Spermatophyta</taxon>
        <taxon>Magnoliopsida</taxon>
        <taxon>eudicotyledons</taxon>
        <taxon>Gunneridae</taxon>
        <taxon>Pentapetalae</taxon>
        <taxon>asterids</taxon>
        <taxon>lamiids</taxon>
        <taxon>Lamiales</taxon>
        <taxon>Oleaceae</taxon>
        <taxon>Oleeae</taxon>
        <taxon>Olea</taxon>
    </lineage>
</organism>
<feature type="non-terminal residue" evidence="1">
    <location>
        <position position="65"/>
    </location>
</feature>
<evidence type="ECO:0000313" key="1">
    <source>
        <dbReference type="EMBL" id="CAA3018701.1"/>
    </source>
</evidence>
<evidence type="ECO:0000313" key="2">
    <source>
        <dbReference type="Proteomes" id="UP000594638"/>
    </source>
</evidence>
<dbReference type="Gramene" id="OE9A090498T1">
    <property type="protein sequence ID" value="OE9A090498C1"/>
    <property type="gene ID" value="OE9A090498"/>
</dbReference>
<proteinExistence type="predicted"/>
<name>A0A8S0UND2_OLEEU</name>